<feature type="compositionally biased region" description="Low complexity" evidence="11">
    <location>
        <begin position="231"/>
        <end position="279"/>
    </location>
</feature>
<dbReference type="VEuPathDB" id="PlasmoDB:PRCDC_1010700"/>
<proteinExistence type="inferred from homology"/>
<dbReference type="RefSeq" id="XP_012763150.2">
    <property type="nucleotide sequence ID" value="XM_012907696.2"/>
</dbReference>
<gene>
    <name evidence="12" type="ORF">PRSY57_1010700</name>
</gene>
<comment type="function">
    <text evidence="10">Regulates also the sphingolipid metabolism.</text>
</comment>
<evidence type="ECO:0000256" key="1">
    <source>
        <dbReference type="ARBA" id="ARBA00004477"/>
    </source>
</evidence>
<protein>
    <recommendedName>
        <fullName evidence="10">Protein ARV</fullName>
    </recommendedName>
</protein>
<sequence>MICIKCGSSNSSLYTVYNKNNIRLNECNRCNKICDEYVEKNRFIIFLNILFLKPEIYRHIVFNRIKYHDKFINNFFLKMIIIFLIINAYLHPNFERENIKNTGILSNIFFMENNFEEYIQGTDKYKNDCSSYTLFIYKYNDKHKLYGLYNIFNNYNMSNLVNIHKNKYLTCIVNNKFSDYNLCIVNRQFKVEQDYDKELIDIFINNNGKYIKKYNTTLPTNSKLHNDHINKNNINNDNNNNINNDNNNNINNDNNNNNNNINNDNNNNNNNNNINNDNIYTSSYKDNRNNKTIWYETHCFKKIAGSQILYYILHFINKSISKIKYILKYDSIFYFKKNKTLLKNNIITLKNPEEYNDLFQIINILVYYNIHDYKIVLEPKEKENLNIDFIFKFIKNIFFYNQFIQKKNYIQSQTNTYRNDPKKKNDLQNNCVHQSEISTFNNFTSTNNHIKNQDNNKKMCHNNNDNFHNILYPFDDLCNEFLKNINSTLNKKMAEITKKQNKIQDTFQIKQISMYSKLLFSELDNEKYILKICNSTFSFKKFKTVIISYITYFLFLCIFTYFFKLYQQHKYNIKITMVKYNYLFMLFVLSNYPLVIYFILKIFNYNYINIYLNIYTIICNIIAYHIFISTDQNYICYSIFSVLTSYLLKNLVMLKIINYI</sequence>
<dbReference type="AlphaFoldDB" id="A0A151LF15"/>
<dbReference type="GO" id="GO:0032366">
    <property type="term" value="P:intracellular sterol transport"/>
    <property type="evidence" value="ECO:0007669"/>
    <property type="project" value="UniProtKB-UniRule"/>
</dbReference>
<feature type="transmembrane region" description="Helical" evidence="10">
    <location>
        <begin position="606"/>
        <end position="627"/>
    </location>
</feature>
<dbReference type="GO" id="GO:0005794">
    <property type="term" value="C:Golgi apparatus"/>
    <property type="evidence" value="ECO:0007669"/>
    <property type="project" value="TreeGrafter"/>
</dbReference>
<dbReference type="GO" id="GO:0006665">
    <property type="term" value="P:sphingolipid metabolic process"/>
    <property type="evidence" value="ECO:0007669"/>
    <property type="project" value="UniProtKB-UniRule"/>
</dbReference>
<comment type="function">
    <text evidence="10">Mediator of sterol homeostasis involved in sterol uptake, trafficking and distribution into membranes.</text>
</comment>
<feature type="transmembrane region" description="Helical" evidence="10">
    <location>
        <begin position="578"/>
        <end position="600"/>
    </location>
</feature>
<dbReference type="GO" id="GO:0032541">
    <property type="term" value="C:cortical endoplasmic reticulum"/>
    <property type="evidence" value="ECO:0007669"/>
    <property type="project" value="TreeGrafter"/>
</dbReference>
<feature type="transmembrane region" description="Helical" evidence="10">
    <location>
        <begin position="546"/>
        <end position="566"/>
    </location>
</feature>
<feature type="region of interest" description="Disordered" evidence="11">
    <location>
        <begin position="227"/>
        <end position="279"/>
    </location>
</feature>
<keyword evidence="8 10" id="KW-0443">Lipid metabolism</keyword>
<reference evidence="12 13" key="1">
    <citation type="journal article" date="2016" name="Nat. Commun.">
        <title>Genomes of cryptic chimpanzee Plasmodium species reveal key evolutionary events leading to human malaria.</title>
        <authorList>
            <person name="Sundararaman S.A."/>
            <person name="Plenderleith L.J."/>
            <person name="Liu W."/>
            <person name="Loy D.E."/>
            <person name="Learn G.H."/>
            <person name="Li Y."/>
            <person name="Shaw K.S."/>
            <person name="Ayouba A."/>
            <person name="Peeters M."/>
            <person name="Speede S."/>
            <person name="Shaw G.M."/>
            <person name="Bushman F.D."/>
            <person name="Brisson D."/>
            <person name="Rayner J.C."/>
            <person name="Sharp P.M."/>
            <person name="Hahn B.H."/>
        </authorList>
    </citation>
    <scope>NUCLEOTIDE SEQUENCE [LARGE SCALE GENOMIC DNA]</scope>
    <source>
        <strain evidence="12 13">SY57</strain>
    </source>
</reference>
<evidence type="ECO:0000256" key="6">
    <source>
        <dbReference type="ARBA" id="ARBA00022989"/>
    </source>
</evidence>
<evidence type="ECO:0000256" key="10">
    <source>
        <dbReference type="RuleBase" id="RU368065"/>
    </source>
</evidence>
<keyword evidence="5 10" id="KW-0256">Endoplasmic reticulum</keyword>
<keyword evidence="4 10" id="KW-0812">Transmembrane</keyword>
<dbReference type="VEuPathDB" id="PlasmoDB:PRG01_1009800"/>
<keyword evidence="10" id="KW-0746">Sphingolipid metabolism</keyword>
<keyword evidence="6 10" id="KW-1133">Transmembrane helix</keyword>
<dbReference type="PANTHER" id="PTHR14467:SF0">
    <property type="entry name" value="PROTEIN ARV1"/>
    <property type="match status" value="1"/>
</dbReference>
<feature type="transmembrane region" description="Helical" evidence="10">
    <location>
        <begin position="634"/>
        <end position="657"/>
    </location>
</feature>
<evidence type="ECO:0000313" key="12">
    <source>
        <dbReference type="EMBL" id="KYN97563.1"/>
    </source>
</evidence>
<dbReference type="GO" id="GO:0097036">
    <property type="term" value="P:regulation of plasma membrane sterol distribution"/>
    <property type="evidence" value="ECO:0007669"/>
    <property type="project" value="UniProtKB-UniRule"/>
</dbReference>
<organism evidence="12 13">
    <name type="scientific">Plasmodium reichenowi</name>
    <dbReference type="NCBI Taxonomy" id="5854"/>
    <lineage>
        <taxon>Eukaryota</taxon>
        <taxon>Sar</taxon>
        <taxon>Alveolata</taxon>
        <taxon>Apicomplexa</taxon>
        <taxon>Aconoidasida</taxon>
        <taxon>Haemosporida</taxon>
        <taxon>Plasmodiidae</taxon>
        <taxon>Plasmodium</taxon>
        <taxon>Plasmodium (Laverania)</taxon>
    </lineage>
</organism>
<comment type="subcellular location">
    <subcellularLocation>
        <location evidence="1 10">Endoplasmic reticulum membrane</location>
        <topology evidence="1 10">Multi-pass membrane protein</topology>
    </subcellularLocation>
</comment>
<evidence type="ECO:0000256" key="11">
    <source>
        <dbReference type="SAM" id="MobiDB-lite"/>
    </source>
</evidence>
<comment type="caution">
    <text evidence="12">The sequence shown here is derived from an EMBL/GenBank/DDBJ whole genome shotgun (WGS) entry which is preliminary data.</text>
</comment>
<evidence type="ECO:0000256" key="9">
    <source>
        <dbReference type="ARBA" id="ARBA00023136"/>
    </source>
</evidence>
<evidence type="ECO:0000313" key="13">
    <source>
        <dbReference type="Proteomes" id="UP000076359"/>
    </source>
</evidence>
<dbReference type="EMBL" id="LVLA01000011">
    <property type="protein sequence ID" value="KYN97563.1"/>
    <property type="molecule type" value="Genomic_DNA"/>
</dbReference>
<accession>A0A151LF15</accession>
<dbReference type="GO" id="GO:0005789">
    <property type="term" value="C:endoplasmic reticulum membrane"/>
    <property type="evidence" value="ECO:0007669"/>
    <property type="project" value="UniProtKB-SubCell"/>
</dbReference>
<keyword evidence="9 10" id="KW-0472">Membrane</keyword>
<dbReference type="PANTHER" id="PTHR14467">
    <property type="entry name" value="ARV1"/>
    <property type="match status" value="1"/>
</dbReference>
<dbReference type="GeneID" id="24531313"/>
<dbReference type="GO" id="GO:0016125">
    <property type="term" value="P:sterol metabolic process"/>
    <property type="evidence" value="ECO:0007669"/>
    <property type="project" value="UniProtKB-UniRule"/>
</dbReference>
<name>A0A151LF15_PLARE</name>
<dbReference type="Pfam" id="PF04161">
    <property type="entry name" value="Arv1"/>
    <property type="match status" value="1"/>
</dbReference>
<evidence type="ECO:0000256" key="3">
    <source>
        <dbReference type="ARBA" id="ARBA00022448"/>
    </source>
</evidence>
<evidence type="ECO:0000256" key="2">
    <source>
        <dbReference type="ARBA" id="ARBA00009187"/>
    </source>
</evidence>
<dbReference type="KEGG" id="prei:PRSY57_1010700"/>
<evidence type="ECO:0000256" key="5">
    <source>
        <dbReference type="ARBA" id="ARBA00022824"/>
    </source>
</evidence>
<evidence type="ECO:0000256" key="4">
    <source>
        <dbReference type="ARBA" id="ARBA00022692"/>
    </source>
</evidence>
<dbReference type="Proteomes" id="UP000076359">
    <property type="component" value="Chromosome 10"/>
</dbReference>
<evidence type="ECO:0000256" key="7">
    <source>
        <dbReference type="ARBA" id="ARBA00023055"/>
    </source>
</evidence>
<keyword evidence="7 10" id="KW-0445">Lipid transport</keyword>
<keyword evidence="3 10" id="KW-0813">Transport</keyword>
<dbReference type="InterPro" id="IPR007290">
    <property type="entry name" value="Arv1"/>
</dbReference>
<evidence type="ECO:0000256" key="8">
    <source>
        <dbReference type="ARBA" id="ARBA00023098"/>
    </source>
</evidence>
<feature type="transmembrane region" description="Helical" evidence="10">
    <location>
        <begin position="71"/>
        <end position="90"/>
    </location>
</feature>
<comment type="similarity">
    <text evidence="2 10">Belongs to the ARV1 family.</text>
</comment>